<feature type="transmembrane region" description="Helical" evidence="10">
    <location>
        <begin position="88"/>
        <end position="106"/>
    </location>
</feature>
<reference evidence="14" key="1">
    <citation type="submission" date="2023-07" db="EMBL/GenBank/DDBJ databases">
        <title>Conexibacter stalactiti sp. nov., isolated from stalactites in a lava cave and emended description of the genus Conexibacter.</title>
        <authorList>
            <person name="Lee S.D."/>
        </authorList>
    </citation>
    <scope>NUCLEOTIDE SEQUENCE [LARGE SCALE GENOMIC DNA]</scope>
    <source>
        <strain evidence="14">KCTC 39840</strain>
    </source>
</reference>
<feature type="domain" description="Signal transduction histidine kinase subgroup 3 dimerisation and phosphoacceptor" evidence="12">
    <location>
        <begin position="214"/>
        <end position="278"/>
    </location>
</feature>
<feature type="non-terminal residue" evidence="13">
    <location>
        <position position="471"/>
    </location>
</feature>
<keyword evidence="10" id="KW-1133">Transmembrane helix</keyword>
<comment type="catalytic activity">
    <reaction evidence="1">
        <text>ATP + protein L-histidine = ADP + protein N-phospho-L-histidine.</text>
        <dbReference type="EC" id="2.7.13.3"/>
    </reaction>
</comment>
<evidence type="ECO:0000256" key="6">
    <source>
        <dbReference type="ARBA" id="ARBA00022777"/>
    </source>
</evidence>
<dbReference type="Pfam" id="PF02518">
    <property type="entry name" value="HATPase_c"/>
    <property type="match status" value="1"/>
</dbReference>
<keyword evidence="4" id="KW-0808">Transferase</keyword>
<organism evidence="13 14">
    <name type="scientific">Conexibacter stalactiti</name>
    <dbReference type="NCBI Taxonomy" id="1940611"/>
    <lineage>
        <taxon>Bacteria</taxon>
        <taxon>Bacillati</taxon>
        <taxon>Actinomycetota</taxon>
        <taxon>Thermoleophilia</taxon>
        <taxon>Solirubrobacterales</taxon>
        <taxon>Conexibacteraceae</taxon>
        <taxon>Conexibacter</taxon>
    </lineage>
</organism>
<keyword evidence="3" id="KW-0597">Phosphoprotein</keyword>
<keyword evidence="6 13" id="KW-0418">Kinase</keyword>
<keyword evidence="8" id="KW-0902">Two-component regulatory system</keyword>
<dbReference type="Gene3D" id="3.30.565.10">
    <property type="entry name" value="Histidine kinase-like ATPase, C-terminal domain"/>
    <property type="match status" value="1"/>
</dbReference>
<dbReference type="CDD" id="cd16917">
    <property type="entry name" value="HATPase_UhpB-NarQ-NarX-like"/>
    <property type="match status" value="1"/>
</dbReference>
<dbReference type="InterPro" id="IPR011712">
    <property type="entry name" value="Sig_transdc_His_kin_sub3_dim/P"/>
</dbReference>
<dbReference type="RefSeq" id="WP_318601514.1">
    <property type="nucleotide sequence ID" value="NZ_JAWSTH010000224.1"/>
</dbReference>
<dbReference type="EC" id="2.7.13.3" evidence="2"/>
<feature type="transmembrane region" description="Helical" evidence="10">
    <location>
        <begin position="162"/>
        <end position="182"/>
    </location>
</feature>
<gene>
    <name evidence="13" type="ORF">R7226_31430</name>
</gene>
<name>A0ABU4I026_9ACTN</name>
<dbReference type="EMBL" id="JAWSTH010000224">
    <property type="protein sequence ID" value="MDW5598913.1"/>
    <property type="molecule type" value="Genomic_DNA"/>
</dbReference>
<keyword evidence="14" id="KW-1185">Reference proteome</keyword>
<evidence type="ECO:0000256" key="7">
    <source>
        <dbReference type="ARBA" id="ARBA00022840"/>
    </source>
</evidence>
<dbReference type="InterPro" id="IPR003594">
    <property type="entry name" value="HATPase_dom"/>
</dbReference>
<sequence length="471" mass="47568">ALAAPPLAAPALATAAVAPAPSRANRAAADAARLLRAGLLPLFVLAIGLLEALAASGRPAGFYGSATTAERLAGAVALALAFVPYRRWPLASVAAALTVVLVRYGVTDDLIGLDLPTCLAAFVAGGYVRRPALALLGGVAAAAAGIAANALMLGWAGAFDPLAATVVGLTMTTAAWGTGFAVRRRIAEAAELRALAAAEEARRARQVALALTAERLGVARELHDLVGHGLGSIALQTAAAERLLPLRPADAAAAIDAVETAARGTLRELEQLLAALSDEAADGSGRPRDGAERGDSVRVSPAPSLAELTRLLDGARRGGLTIACELRGTVAAVPPGQSAAAYRIVQEALTNARKHGDAAREVRVRVVCAPGGVELEVRSVLHSAARRASSGRFSTHAVDNSPVLAAASGEGDAATRGAGGFGLVGMRERARLYDGTLDAGPDGAGGWLVRARLPHPHPAAAAHPAGTPPRP</sequence>
<accession>A0ABU4I026</accession>
<evidence type="ECO:0000256" key="4">
    <source>
        <dbReference type="ARBA" id="ARBA00022679"/>
    </source>
</evidence>
<evidence type="ECO:0000313" key="14">
    <source>
        <dbReference type="Proteomes" id="UP001284601"/>
    </source>
</evidence>
<evidence type="ECO:0000259" key="12">
    <source>
        <dbReference type="Pfam" id="PF07730"/>
    </source>
</evidence>
<dbReference type="InterPro" id="IPR036890">
    <property type="entry name" value="HATPase_C_sf"/>
</dbReference>
<proteinExistence type="predicted"/>
<feature type="transmembrane region" description="Helical" evidence="10">
    <location>
        <begin position="132"/>
        <end position="156"/>
    </location>
</feature>
<evidence type="ECO:0000256" key="9">
    <source>
        <dbReference type="SAM" id="MobiDB-lite"/>
    </source>
</evidence>
<evidence type="ECO:0000256" key="2">
    <source>
        <dbReference type="ARBA" id="ARBA00012438"/>
    </source>
</evidence>
<dbReference type="PANTHER" id="PTHR24421:SF10">
    <property type="entry name" value="NITRATE_NITRITE SENSOR PROTEIN NARQ"/>
    <property type="match status" value="1"/>
</dbReference>
<protein>
    <recommendedName>
        <fullName evidence="2">histidine kinase</fullName>
        <ecNumber evidence="2">2.7.13.3</ecNumber>
    </recommendedName>
</protein>
<evidence type="ECO:0000256" key="10">
    <source>
        <dbReference type="SAM" id="Phobius"/>
    </source>
</evidence>
<feature type="transmembrane region" description="Helical" evidence="10">
    <location>
        <begin position="60"/>
        <end position="82"/>
    </location>
</feature>
<keyword evidence="10" id="KW-0472">Membrane</keyword>
<feature type="domain" description="Histidine kinase/HSP90-like ATPase" evidence="11">
    <location>
        <begin position="338"/>
        <end position="455"/>
    </location>
</feature>
<keyword evidence="10" id="KW-0812">Transmembrane</keyword>
<dbReference type="Proteomes" id="UP001284601">
    <property type="component" value="Unassembled WGS sequence"/>
</dbReference>
<dbReference type="PANTHER" id="PTHR24421">
    <property type="entry name" value="NITRATE/NITRITE SENSOR PROTEIN NARX-RELATED"/>
    <property type="match status" value="1"/>
</dbReference>
<keyword evidence="7" id="KW-0067">ATP-binding</keyword>
<evidence type="ECO:0000256" key="5">
    <source>
        <dbReference type="ARBA" id="ARBA00022741"/>
    </source>
</evidence>
<keyword evidence="5" id="KW-0547">Nucleotide-binding</keyword>
<evidence type="ECO:0000256" key="3">
    <source>
        <dbReference type="ARBA" id="ARBA00022553"/>
    </source>
</evidence>
<evidence type="ECO:0000259" key="11">
    <source>
        <dbReference type="Pfam" id="PF02518"/>
    </source>
</evidence>
<evidence type="ECO:0000256" key="1">
    <source>
        <dbReference type="ARBA" id="ARBA00000085"/>
    </source>
</evidence>
<feature type="non-terminal residue" evidence="13">
    <location>
        <position position="1"/>
    </location>
</feature>
<feature type="compositionally biased region" description="Basic and acidic residues" evidence="9">
    <location>
        <begin position="285"/>
        <end position="296"/>
    </location>
</feature>
<evidence type="ECO:0000313" key="13">
    <source>
        <dbReference type="EMBL" id="MDW5598913.1"/>
    </source>
</evidence>
<feature type="transmembrane region" description="Helical" evidence="10">
    <location>
        <begin position="34"/>
        <end position="53"/>
    </location>
</feature>
<dbReference type="InterPro" id="IPR050482">
    <property type="entry name" value="Sensor_HK_TwoCompSys"/>
</dbReference>
<dbReference type="Pfam" id="PF07730">
    <property type="entry name" value="HisKA_3"/>
    <property type="match status" value="1"/>
</dbReference>
<evidence type="ECO:0000256" key="8">
    <source>
        <dbReference type="ARBA" id="ARBA00023012"/>
    </source>
</evidence>
<comment type="caution">
    <text evidence="13">The sequence shown here is derived from an EMBL/GenBank/DDBJ whole genome shotgun (WGS) entry which is preliminary data.</text>
</comment>
<dbReference type="SUPFAM" id="SSF55874">
    <property type="entry name" value="ATPase domain of HSP90 chaperone/DNA topoisomerase II/histidine kinase"/>
    <property type="match status" value="1"/>
</dbReference>
<dbReference type="Gene3D" id="1.20.5.1930">
    <property type="match status" value="1"/>
</dbReference>
<dbReference type="GO" id="GO:0016301">
    <property type="term" value="F:kinase activity"/>
    <property type="evidence" value="ECO:0007669"/>
    <property type="project" value="UniProtKB-KW"/>
</dbReference>
<feature type="region of interest" description="Disordered" evidence="9">
    <location>
        <begin position="278"/>
        <end position="299"/>
    </location>
</feature>